<evidence type="ECO:0000259" key="3">
    <source>
        <dbReference type="SMART" id="SM00093"/>
    </source>
</evidence>
<proteinExistence type="inferred from homology"/>
<dbReference type="InterPro" id="IPR042185">
    <property type="entry name" value="Serpin_sf_2"/>
</dbReference>
<organism evidence="4 5">
    <name type="scientific">Crypturellus undulatus</name>
    <dbReference type="NCBI Taxonomy" id="48396"/>
    <lineage>
        <taxon>Eukaryota</taxon>
        <taxon>Metazoa</taxon>
        <taxon>Chordata</taxon>
        <taxon>Craniata</taxon>
        <taxon>Vertebrata</taxon>
        <taxon>Euteleostomi</taxon>
        <taxon>Archelosauria</taxon>
        <taxon>Archosauria</taxon>
        <taxon>Dinosauria</taxon>
        <taxon>Saurischia</taxon>
        <taxon>Theropoda</taxon>
        <taxon>Coelurosauria</taxon>
        <taxon>Aves</taxon>
        <taxon>Palaeognathae</taxon>
        <taxon>Tinamiformes</taxon>
        <taxon>Tinamidae</taxon>
        <taxon>Crypturellus</taxon>
    </lineage>
</organism>
<dbReference type="InterPro" id="IPR042178">
    <property type="entry name" value="Serpin_sf_1"/>
</dbReference>
<dbReference type="SUPFAM" id="SSF56574">
    <property type="entry name" value="Serpins"/>
    <property type="match status" value="1"/>
</dbReference>
<gene>
    <name evidence="4" type="primary">Serpine3</name>
    <name evidence="4" type="ORF">CRYUND_R00988</name>
</gene>
<dbReference type="Proteomes" id="UP000534426">
    <property type="component" value="Unassembled WGS sequence"/>
</dbReference>
<accession>A0A7K4L164</accession>
<dbReference type="InterPro" id="IPR000215">
    <property type="entry name" value="Serpin_fam"/>
</dbReference>
<comment type="caution">
    <text evidence="4">The sequence shown here is derived from an EMBL/GenBank/DDBJ whole genome shotgun (WGS) entry which is preliminary data.</text>
</comment>
<dbReference type="GO" id="GO:0005615">
    <property type="term" value="C:extracellular space"/>
    <property type="evidence" value="ECO:0007669"/>
    <property type="project" value="InterPro"/>
</dbReference>
<evidence type="ECO:0000256" key="1">
    <source>
        <dbReference type="RuleBase" id="RU000411"/>
    </source>
</evidence>
<feature type="chain" id="PRO_5029619591" evidence="2">
    <location>
        <begin position="21"/>
        <end position="297"/>
    </location>
</feature>
<dbReference type="Gene3D" id="2.30.39.10">
    <property type="entry name" value="Alpha-1-antitrypsin, domain 1"/>
    <property type="match status" value="1"/>
</dbReference>
<feature type="non-terminal residue" evidence="4">
    <location>
        <position position="297"/>
    </location>
</feature>
<dbReference type="AlphaFoldDB" id="A0A7K4L164"/>
<dbReference type="SMART" id="SM00093">
    <property type="entry name" value="SERPIN"/>
    <property type="match status" value="1"/>
</dbReference>
<dbReference type="InterPro" id="IPR023796">
    <property type="entry name" value="Serpin_dom"/>
</dbReference>
<feature type="domain" description="Serpin" evidence="3">
    <location>
        <begin position="39"/>
        <end position="296"/>
    </location>
</feature>
<feature type="signal peptide" evidence="2">
    <location>
        <begin position="1"/>
        <end position="20"/>
    </location>
</feature>
<dbReference type="Gene3D" id="3.30.497.10">
    <property type="entry name" value="Antithrombin, subunit I, domain 2"/>
    <property type="match status" value="1"/>
</dbReference>
<dbReference type="EMBL" id="VWPW01000132">
    <property type="protein sequence ID" value="NWI98332.1"/>
    <property type="molecule type" value="Genomic_DNA"/>
</dbReference>
<dbReference type="GO" id="GO:0004867">
    <property type="term" value="F:serine-type endopeptidase inhibitor activity"/>
    <property type="evidence" value="ECO:0007669"/>
    <property type="project" value="InterPro"/>
</dbReference>
<dbReference type="PANTHER" id="PTHR11461:SF129">
    <property type="entry name" value="SERPIN E3"/>
    <property type="match status" value="1"/>
</dbReference>
<name>A0A7K4L164_9AVES</name>
<evidence type="ECO:0000313" key="4">
    <source>
        <dbReference type="EMBL" id="NWI98332.1"/>
    </source>
</evidence>
<reference evidence="4 5" key="1">
    <citation type="submission" date="2019-09" db="EMBL/GenBank/DDBJ databases">
        <title>Bird 10,000 Genomes (B10K) Project - Family phase.</title>
        <authorList>
            <person name="Zhang G."/>
        </authorList>
    </citation>
    <scope>NUCLEOTIDE SEQUENCE [LARGE SCALE GENOMIC DNA]</scope>
    <source>
        <strain evidence="4">B10K-MSB-37135</strain>
        <tissue evidence="4">Heart</tissue>
    </source>
</reference>
<keyword evidence="5" id="KW-1185">Reference proteome</keyword>
<protein>
    <submittedName>
        <fullName evidence="4">SERP3 protein</fullName>
    </submittedName>
</protein>
<dbReference type="InterPro" id="IPR036186">
    <property type="entry name" value="Serpin_sf"/>
</dbReference>
<evidence type="ECO:0000256" key="2">
    <source>
        <dbReference type="SAM" id="SignalP"/>
    </source>
</evidence>
<dbReference type="PANTHER" id="PTHR11461">
    <property type="entry name" value="SERINE PROTEASE INHIBITOR, SERPIN"/>
    <property type="match status" value="1"/>
</dbReference>
<feature type="non-terminal residue" evidence="4">
    <location>
        <position position="1"/>
    </location>
</feature>
<dbReference type="Pfam" id="PF00079">
    <property type="entry name" value="Serpin"/>
    <property type="match status" value="1"/>
</dbReference>
<evidence type="ECO:0000313" key="5">
    <source>
        <dbReference type="Proteomes" id="UP000534426"/>
    </source>
</evidence>
<keyword evidence="2" id="KW-0732">Signal</keyword>
<sequence>LASMLPLFFTASILSACCLSKSTCLSHDDLRELKTEFAIRLYQHVARAENRSSLVLSPASVAASLELLQSGAQGNTFVELRNALGYSVHGKALFKRNGFGSDCLALSSRGPAVQQACSLFVQAGVELSPRFAARWPDGSLQQANFSDPGAAAARIQQWISTNTGGGNVPSMTLETAASPLHQVAVVSTMYFKSTWQKKFSFMDTQMLPFTTAEGSTLKVPTMHHTAEVNYGRFQTASPEALSVLELPYVGDEISMLVLLPGHSGTALSRLESQLSAKAVTLWATSLKRTRMDVFLPR</sequence>
<comment type="similarity">
    <text evidence="1">Belongs to the serpin family.</text>
</comment>